<evidence type="ECO:0000313" key="1">
    <source>
        <dbReference type="EMBL" id="EJK44182.1"/>
    </source>
</evidence>
<dbReference type="SMART" id="SM00671">
    <property type="entry name" value="SEL1"/>
    <property type="match status" value="2"/>
</dbReference>
<dbReference type="PANTHER" id="PTHR43628:SF1">
    <property type="entry name" value="CHITIN SYNTHASE REGULATORY FACTOR 2-RELATED"/>
    <property type="match status" value="1"/>
</dbReference>
<dbReference type="OrthoDB" id="2148946at2759"/>
<evidence type="ECO:0000313" key="2">
    <source>
        <dbReference type="Proteomes" id="UP000266841"/>
    </source>
</evidence>
<dbReference type="Proteomes" id="UP000266841">
    <property type="component" value="Unassembled WGS sequence"/>
</dbReference>
<evidence type="ECO:0008006" key="3">
    <source>
        <dbReference type="Google" id="ProtNLM"/>
    </source>
</evidence>
<protein>
    <recommendedName>
        <fullName evidence="3">RING-type domain-containing protein</fullName>
    </recommendedName>
</protein>
<comment type="caution">
    <text evidence="1">The sequence shown here is derived from an EMBL/GenBank/DDBJ whole genome shotgun (WGS) entry which is preliminary data.</text>
</comment>
<dbReference type="InterPro" id="IPR052945">
    <property type="entry name" value="Mitotic_Regulator"/>
</dbReference>
<keyword evidence="2" id="KW-1185">Reference proteome</keyword>
<feature type="non-terminal residue" evidence="1">
    <location>
        <position position="183"/>
    </location>
</feature>
<dbReference type="InterPro" id="IPR011990">
    <property type="entry name" value="TPR-like_helical_dom_sf"/>
</dbReference>
<dbReference type="SUPFAM" id="SSF81901">
    <property type="entry name" value="HCP-like"/>
    <property type="match status" value="1"/>
</dbReference>
<sequence>MSSESSATNLAADQPESAELAAARSIHRRLMASGHERPEGERCPICFLLIEFAVNEHSKINVCCMKRVCNGCDMEATERGIYDSCPFCRTNVPTDDASMLAMIQKRADKKDAEAIYQLGNAYRQGVVGMVKDVPWAIELWTEAAELGSVDAHNQLGQTYYFGNGVEEVKSKGVHHWQQAAMRG</sequence>
<gene>
    <name evidence="1" type="ORF">THAOC_37299</name>
</gene>
<reference evidence="1 2" key="1">
    <citation type="journal article" date="2012" name="Genome Biol.">
        <title>Genome and low-iron response of an oceanic diatom adapted to chronic iron limitation.</title>
        <authorList>
            <person name="Lommer M."/>
            <person name="Specht M."/>
            <person name="Roy A.S."/>
            <person name="Kraemer L."/>
            <person name="Andreson R."/>
            <person name="Gutowska M.A."/>
            <person name="Wolf J."/>
            <person name="Bergner S.V."/>
            <person name="Schilhabel M.B."/>
            <person name="Klostermeier U.C."/>
            <person name="Beiko R.G."/>
            <person name="Rosenstiel P."/>
            <person name="Hippler M."/>
            <person name="Laroche J."/>
        </authorList>
    </citation>
    <scope>NUCLEOTIDE SEQUENCE [LARGE SCALE GENOMIC DNA]</scope>
    <source>
        <strain evidence="1 2">CCMP1005</strain>
    </source>
</reference>
<dbReference type="EMBL" id="AGNL01050067">
    <property type="protein sequence ID" value="EJK44182.1"/>
    <property type="molecule type" value="Genomic_DNA"/>
</dbReference>
<dbReference type="Gene3D" id="1.25.40.10">
    <property type="entry name" value="Tetratricopeptide repeat domain"/>
    <property type="match status" value="1"/>
</dbReference>
<dbReference type="InterPro" id="IPR006597">
    <property type="entry name" value="Sel1-like"/>
</dbReference>
<dbReference type="Pfam" id="PF08238">
    <property type="entry name" value="Sel1"/>
    <property type="match status" value="2"/>
</dbReference>
<dbReference type="AlphaFoldDB" id="K0RCJ0"/>
<organism evidence="1 2">
    <name type="scientific">Thalassiosira oceanica</name>
    <name type="common">Marine diatom</name>
    <dbReference type="NCBI Taxonomy" id="159749"/>
    <lineage>
        <taxon>Eukaryota</taxon>
        <taxon>Sar</taxon>
        <taxon>Stramenopiles</taxon>
        <taxon>Ochrophyta</taxon>
        <taxon>Bacillariophyta</taxon>
        <taxon>Coscinodiscophyceae</taxon>
        <taxon>Thalassiosirophycidae</taxon>
        <taxon>Thalassiosirales</taxon>
        <taxon>Thalassiosiraceae</taxon>
        <taxon>Thalassiosira</taxon>
    </lineage>
</organism>
<name>K0RCJ0_THAOC</name>
<dbReference type="PANTHER" id="PTHR43628">
    <property type="entry name" value="ACTIVATOR OF C KINASE PROTEIN 1-RELATED"/>
    <property type="match status" value="1"/>
</dbReference>
<dbReference type="SUPFAM" id="SSF57850">
    <property type="entry name" value="RING/U-box"/>
    <property type="match status" value="1"/>
</dbReference>
<proteinExistence type="predicted"/>
<accession>K0RCJ0</accession>